<feature type="non-terminal residue" evidence="2">
    <location>
        <position position="114"/>
    </location>
</feature>
<keyword evidence="3" id="KW-1185">Reference proteome</keyword>
<organism evidence="2 3">
    <name type="scientific">Mya arenaria</name>
    <name type="common">Soft-shell clam</name>
    <dbReference type="NCBI Taxonomy" id="6604"/>
    <lineage>
        <taxon>Eukaryota</taxon>
        <taxon>Metazoa</taxon>
        <taxon>Spiralia</taxon>
        <taxon>Lophotrochozoa</taxon>
        <taxon>Mollusca</taxon>
        <taxon>Bivalvia</taxon>
        <taxon>Autobranchia</taxon>
        <taxon>Heteroconchia</taxon>
        <taxon>Euheterodonta</taxon>
        <taxon>Imparidentia</taxon>
        <taxon>Neoheterodontei</taxon>
        <taxon>Myida</taxon>
        <taxon>Myoidea</taxon>
        <taxon>Myidae</taxon>
        <taxon>Mya</taxon>
    </lineage>
</organism>
<gene>
    <name evidence="2" type="ORF">MAR_014577</name>
</gene>
<dbReference type="EMBL" id="CP111026">
    <property type="protein sequence ID" value="WAR28873.1"/>
    <property type="molecule type" value="Genomic_DNA"/>
</dbReference>
<proteinExistence type="predicted"/>
<reference evidence="2" key="1">
    <citation type="submission" date="2022-11" db="EMBL/GenBank/DDBJ databases">
        <title>Centuries of genome instability and evolution in soft-shell clam transmissible cancer (bioRxiv).</title>
        <authorList>
            <person name="Hart S.F.M."/>
            <person name="Yonemitsu M.A."/>
            <person name="Giersch R.M."/>
            <person name="Beal B.F."/>
            <person name="Arriagada G."/>
            <person name="Davis B.W."/>
            <person name="Ostrander E.A."/>
            <person name="Goff S.P."/>
            <person name="Metzger M.J."/>
        </authorList>
    </citation>
    <scope>NUCLEOTIDE SEQUENCE</scope>
    <source>
        <strain evidence="2">MELC-2E11</strain>
        <tissue evidence="2">Siphon/mantle</tissue>
    </source>
</reference>
<feature type="transmembrane region" description="Helical" evidence="1">
    <location>
        <begin position="20"/>
        <end position="43"/>
    </location>
</feature>
<accession>A0ABY7G342</accession>
<dbReference type="Proteomes" id="UP001164746">
    <property type="component" value="Chromosome 15"/>
</dbReference>
<protein>
    <submittedName>
        <fullName evidence="2">Uncharacterized protein</fullName>
    </submittedName>
</protein>
<name>A0ABY7G342_MYAAR</name>
<keyword evidence="1" id="KW-0812">Transmembrane</keyword>
<keyword evidence="1" id="KW-1133">Transmembrane helix</keyword>
<sequence>MYHASFSDDYDHKSLKKRCLVGFIILFVILVLTAAIVPAVVLTRKKGDSPDVMERIDMQAEINNFNFTPGLNDSNSDEYYEFTHTFCDQIIASMAENNQTDGLVKDLLGCTVQS</sequence>
<evidence type="ECO:0000313" key="2">
    <source>
        <dbReference type="EMBL" id="WAR28873.1"/>
    </source>
</evidence>
<evidence type="ECO:0000313" key="3">
    <source>
        <dbReference type="Proteomes" id="UP001164746"/>
    </source>
</evidence>
<evidence type="ECO:0000256" key="1">
    <source>
        <dbReference type="SAM" id="Phobius"/>
    </source>
</evidence>
<keyword evidence="1" id="KW-0472">Membrane</keyword>